<feature type="compositionally biased region" description="Polar residues" evidence="8">
    <location>
        <begin position="1451"/>
        <end position="1461"/>
    </location>
</feature>
<dbReference type="FunFam" id="3.30.450.20:FF:000101">
    <property type="entry name" value="Similar, isoform B"/>
    <property type="match status" value="1"/>
</dbReference>
<dbReference type="GO" id="GO:0046983">
    <property type="term" value="F:protein dimerization activity"/>
    <property type="evidence" value="ECO:0007669"/>
    <property type="project" value="InterPro"/>
</dbReference>
<feature type="region of interest" description="Disordered" evidence="8">
    <location>
        <begin position="601"/>
        <end position="650"/>
    </location>
</feature>
<dbReference type="GO" id="GO:0000981">
    <property type="term" value="F:DNA-binding transcription factor activity, RNA polymerase II-specific"/>
    <property type="evidence" value="ECO:0007669"/>
    <property type="project" value="TreeGrafter"/>
</dbReference>
<dbReference type="CDD" id="cd11433">
    <property type="entry name" value="bHLH-PAS_HIF"/>
    <property type="match status" value="1"/>
</dbReference>
<proteinExistence type="predicted"/>
<accession>A0AAD4KD96</accession>
<evidence type="ECO:0000256" key="6">
    <source>
        <dbReference type="ARBA" id="ARBA00023242"/>
    </source>
</evidence>
<dbReference type="InterPro" id="IPR000014">
    <property type="entry name" value="PAS"/>
</dbReference>
<dbReference type="FunFam" id="3.30.450.20:FF:000141">
    <property type="entry name" value="Similar, isoform D"/>
    <property type="match status" value="1"/>
</dbReference>
<gene>
    <name evidence="11" type="ORF">KR093_005374</name>
</gene>
<dbReference type="Pfam" id="PF23171">
    <property type="entry name" value="bHLH_HIF1A"/>
    <property type="match status" value="1"/>
</dbReference>
<dbReference type="Proteomes" id="UP001200034">
    <property type="component" value="Unassembled WGS sequence"/>
</dbReference>
<evidence type="ECO:0000256" key="5">
    <source>
        <dbReference type="ARBA" id="ARBA00023163"/>
    </source>
</evidence>
<evidence type="ECO:0000259" key="9">
    <source>
        <dbReference type="PROSITE" id="PS50112"/>
    </source>
</evidence>
<keyword evidence="4" id="KW-0238">DNA-binding</keyword>
<dbReference type="PANTHER" id="PTHR23043">
    <property type="entry name" value="HYPOXIA-INDUCIBLE FACTOR 1 ALPHA"/>
    <property type="match status" value="1"/>
</dbReference>
<keyword evidence="3" id="KW-0805">Transcription regulation</keyword>
<comment type="subcellular location">
    <subcellularLocation>
        <location evidence="1">Nucleus</location>
    </subcellularLocation>
</comment>
<dbReference type="InterPro" id="IPR001610">
    <property type="entry name" value="PAC"/>
</dbReference>
<dbReference type="SMART" id="SM00091">
    <property type="entry name" value="PAS"/>
    <property type="match status" value="2"/>
</dbReference>
<dbReference type="InterPro" id="IPR036638">
    <property type="entry name" value="HLH_DNA-bd_sf"/>
</dbReference>
<organism evidence="11 12">
    <name type="scientific">Drosophila rubida</name>
    <dbReference type="NCBI Taxonomy" id="30044"/>
    <lineage>
        <taxon>Eukaryota</taxon>
        <taxon>Metazoa</taxon>
        <taxon>Ecdysozoa</taxon>
        <taxon>Arthropoda</taxon>
        <taxon>Hexapoda</taxon>
        <taxon>Insecta</taxon>
        <taxon>Pterygota</taxon>
        <taxon>Neoptera</taxon>
        <taxon>Endopterygota</taxon>
        <taxon>Diptera</taxon>
        <taxon>Brachycera</taxon>
        <taxon>Muscomorpha</taxon>
        <taxon>Ephydroidea</taxon>
        <taxon>Drosophilidae</taxon>
        <taxon>Drosophila</taxon>
    </lineage>
</organism>
<feature type="compositionally biased region" description="Low complexity" evidence="8">
    <location>
        <begin position="1469"/>
        <end position="1490"/>
    </location>
</feature>
<dbReference type="InterPro" id="IPR013655">
    <property type="entry name" value="PAS_fold_3"/>
</dbReference>
<evidence type="ECO:0000313" key="11">
    <source>
        <dbReference type="EMBL" id="KAH8388381.1"/>
    </source>
</evidence>
<feature type="domain" description="BHLH" evidence="10">
    <location>
        <begin position="182"/>
        <end position="235"/>
    </location>
</feature>
<evidence type="ECO:0000259" key="10">
    <source>
        <dbReference type="PROSITE" id="PS50888"/>
    </source>
</evidence>
<dbReference type="PROSITE" id="PS50888">
    <property type="entry name" value="BHLH"/>
    <property type="match status" value="1"/>
</dbReference>
<evidence type="ECO:0000256" key="1">
    <source>
        <dbReference type="ARBA" id="ARBA00004123"/>
    </source>
</evidence>
<dbReference type="SUPFAM" id="SSF55785">
    <property type="entry name" value="PYP-like sensor domain (PAS domain)"/>
    <property type="match status" value="2"/>
</dbReference>
<protein>
    <recommendedName>
        <fullName evidence="13">Circadian locomoter output cycles protein kaput</fullName>
    </recommendedName>
</protein>
<dbReference type="GO" id="GO:0000977">
    <property type="term" value="F:RNA polymerase II transcription regulatory region sequence-specific DNA binding"/>
    <property type="evidence" value="ECO:0007669"/>
    <property type="project" value="TreeGrafter"/>
</dbReference>
<dbReference type="InterPro" id="IPR035965">
    <property type="entry name" value="PAS-like_dom_sf"/>
</dbReference>
<dbReference type="Gene3D" id="3.30.450.20">
    <property type="entry name" value="PAS domain"/>
    <property type="match status" value="2"/>
</dbReference>
<evidence type="ECO:0000256" key="3">
    <source>
        <dbReference type="ARBA" id="ARBA00023015"/>
    </source>
</evidence>
<keyword evidence="12" id="KW-1185">Reference proteome</keyword>
<feature type="region of interest" description="Disordered" evidence="8">
    <location>
        <begin position="1620"/>
        <end position="1653"/>
    </location>
</feature>
<dbReference type="SMART" id="SM00353">
    <property type="entry name" value="HLH"/>
    <property type="match status" value="1"/>
</dbReference>
<evidence type="ECO:0000256" key="2">
    <source>
        <dbReference type="ARBA" id="ARBA00022737"/>
    </source>
</evidence>
<keyword evidence="2" id="KW-0677">Repeat</keyword>
<evidence type="ECO:0000256" key="8">
    <source>
        <dbReference type="SAM" id="MobiDB-lite"/>
    </source>
</evidence>
<feature type="compositionally biased region" description="Low complexity" evidence="8">
    <location>
        <begin position="1052"/>
        <end position="1064"/>
    </location>
</feature>
<evidence type="ECO:0008006" key="13">
    <source>
        <dbReference type="Google" id="ProtNLM"/>
    </source>
</evidence>
<keyword evidence="6" id="KW-0539">Nucleus</keyword>
<reference evidence="11" key="1">
    <citation type="journal article" date="2021" name="Mol. Ecol. Resour.">
        <title>Phylogenomic analyses of the genus Drosophila reveals genomic signals of climate adaptation.</title>
        <authorList>
            <person name="Li F."/>
            <person name="Rane R.V."/>
            <person name="Luria V."/>
            <person name="Xiong Z."/>
            <person name="Chen J."/>
            <person name="Li Z."/>
            <person name="Catullo R.A."/>
            <person name="Griffin P.C."/>
            <person name="Schiffer M."/>
            <person name="Pearce S."/>
            <person name="Lee S.F."/>
            <person name="McElroy K."/>
            <person name="Stocker A."/>
            <person name="Shirriffs J."/>
            <person name="Cockerell F."/>
            <person name="Coppin C."/>
            <person name="Sgro C.M."/>
            <person name="Karger A."/>
            <person name="Cain J.W."/>
            <person name="Weber J.A."/>
            <person name="Santpere G."/>
            <person name="Kirschner M.W."/>
            <person name="Hoffmann A.A."/>
            <person name="Oakeshott J.G."/>
            <person name="Zhang G."/>
        </authorList>
    </citation>
    <scope>NUCLEOTIDE SEQUENCE</scope>
    <source>
        <strain evidence="11">BGI-SZ-2011g</strain>
    </source>
</reference>
<dbReference type="CDD" id="cd00130">
    <property type="entry name" value="PAS"/>
    <property type="match status" value="2"/>
</dbReference>
<dbReference type="SUPFAM" id="SSF47459">
    <property type="entry name" value="HLH, helix-loop-helix DNA-binding domain"/>
    <property type="match status" value="1"/>
</dbReference>
<feature type="region of interest" description="Disordered" evidence="8">
    <location>
        <begin position="1411"/>
        <end position="1490"/>
    </location>
</feature>
<feature type="region of interest" description="Disordered" evidence="8">
    <location>
        <begin position="1049"/>
        <end position="1130"/>
    </location>
</feature>
<feature type="coiled-coil region" evidence="7">
    <location>
        <begin position="774"/>
        <end position="808"/>
    </location>
</feature>
<feature type="compositionally biased region" description="Pro residues" evidence="8">
    <location>
        <begin position="1635"/>
        <end position="1651"/>
    </location>
</feature>
<dbReference type="GO" id="GO:0045944">
    <property type="term" value="P:positive regulation of transcription by RNA polymerase II"/>
    <property type="evidence" value="ECO:0007669"/>
    <property type="project" value="UniProtKB-ARBA"/>
</dbReference>
<comment type="caution">
    <text evidence="11">The sequence shown here is derived from an EMBL/GenBank/DDBJ whole genome shotgun (WGS) entry which is preliminary data.</text>
</comment>
<feature type="compositionally biased region" description="Low complexity" evidence="8">
    <location>
        <begin position="881"/>
        <end position="946"/>
    </location>
</feature>
<feature type="compositionally biased region" description="Low complexity" evidence="8">
    <location>
        <begin position="1074"/>
        <end position="1130"/>
    </location>
</feature>
<feature type="domain" description="PAS" evidence="9">
    <location>
        <begin position="438"/>
        <end position="487"/>
    </location>
</feature>
<dbReference type="GO" id="GO:0071456">
    <property type="term" value="P:cellular response to hypoxia"/>
    <property type="evidence" value="ECO:0007669"/>
    <property type="project" value="TreeGrafter"/>
</dbReference>
<name>A0AAD4KD96_9MUSC</name>
<evidence type="ECO:0000256" key="4">
    <source>
        <dbReference type="ARBA" id="ARBA00023125"/>
    </source>
</evidence>
<dbReference type="PROSITE" id="PS50112">
    <property type="entry name" value="PAS"/>
    <property type="match status" value="2"/>
</dbReference>
<feature type="region of interest" description="Disordered" evidence="8">
    <location>
        <begin position="543"/>
        <end position="563"/>
    </location>
</feature>
<feature type="domain" description="PAS" evidence="9">
    <location>
        <begin position="276"/>
        <end position="341"/>
    </location>
</feature>
<evidence type="ECO:0000256" key="7">
    <source>
        <dbReference type="SAM" id="Coils"/>
    </source>
</evidence>
<dbReference type="PANTHER" id="PTHR23043:SF17">
    <property type="entry name" value="PROTEIN SIMILAR"/>
    <property type="match status" value="1"/>
</dbReference>
<dbReference type="GO" id="GO:0005634">
    <property type="term" value="C:nucleus"/>
    <property type="evidence" value="ECO:0007669"/>
    <property type="project" value="UniProtKB-SubCell"/>
</dbReference>
<dbReference type="InterPro" id="IPR011598">
    <property type="entry name" value="bHLH_dom"/>
</dbReference>
<dbReference type="EMBL" id="JAJJHW010000014">
    <property type="protein sequence ID" value="KAH8388381.1"/>
    <property type="molecule type" value="Genomic_DNA"/>
</dbReference>
<feature type="compositionally biased region" description="Polar residues" evidence="8">
    <location>
        <begin position="972"/>
        <end position="987"/>
    </location>
</feature>
<dbReference type="SMART" id="SM00086">
    <property type="entry name" value="PAC"/>
    <property type="match status" value="1"/>
</dbReference>
<keyword evidence="5" id="KW-0804">Transcription</keyword>
<dbReference type="Pfam" id="PF08447">
    <property type="entry name" value="PAS_3"/>
    <property type="match status" value="1"/>
</dbReference>
<feature type="compositionally biased region" description="Low complexity" evidence="8">
    <location>
        <begin position="993"/>
        <end position="1005"/>
    </location>
</feature>
<sequence length="1718" mass="189817">MFSAGNSWENCDFSCNDNTFYGDDANAAVFYASEAKPQQQQSQQQLSVASGTLYGCRPINEPAVNFNNAGFYGNTQSRPPFAGGAIYNSCSAGMEVTRYHPYQRPPADFGPYATAYGCQPPGQAQAAAPYMRSGMRLLNLETRCRDNQPWGYEYCYGYAPSHPEPCQFAQFVDIEDFMNNEKRKEKSRDAARCRRSKETEIFMELSQALPLMADDVNQLDKASIMRITIAYLKIREMLELVPKIRECSELIKPDIDSIEGALVKPKLENEHEDWLKCAEASQLLKQTMDGFLLVLSNEGDITYVSENIIDYLGITKIDTLGQQIWEYTHQCDHAEIKEALNLKRNGIADKIKDEQLLESGVSTHHRDLFVRMKCTLTSRGRSINIKSASYKVIHITGHLMVNSKGERVLIAIGRPIPHPSNIEIPLGTSTFLTKHALDMKFTYVDDKMSGLLGYVPSDLLETSLFDCQHGGDSQRLMATFKSVLSKGQGETCRYRFLGKCGGYCWIVTQATIVYDKLKPQSVVCVNYVISNLENKHEIYSLAQQTAASEQKEQQQQPDPQEQQQLPETINNDTATEQQVVDATIEATAVDKPKVIETAEETTASTIIATEPVATSTQPSPATTPTATATATAATNPPATTTATTPTNTTTTSILNNKEQQQLQAELFIKRENSSPGPRTITAQLLSNSNNTNCNNNNTNLVRPKSVTASLIRPTAATTATSAAATTTSAAATVAGYVSIKRNQTLNVVAAAAAAVASQALPPTTTATAAILSSSKQQQLQLQQQQQQHQQQQQQHQQQQQQQQAAQDMNINMKEFVLFADDGRGSTMLKEEPDDLSHHLGSGPCIQSDVMTAFSEMLGLIGDPFLTDEISLDATTCSTTASGQQHYSGSSNNSSYNGSSNCHSTSHNTSSSSNSSTSNNSNSSSRKSHSNNSSSNNSNNSNSNHQQQHQHHQDNSNSSSNIDPLFNYRDASNDNSCSQHLHSPSVQAKSPEISSLPSLCSPNSLSLEDDYSYEEYDKRAPYIPLDDDVPIVLERDLMWSSSAAMAKDVDAMQQQQLPHFKQQQQPISSYHQPLQQQQHQQQQQQHQQQQQQQQQYFSSSLCSSPASTVSSLSPSPVQQHQHQQQQQQEQSNAVFNNASELAALICGTGPGTLSILTTQQQQQQQQRQQEQQQEQQLQQQQQQQQQQQLLQQLQQQQQEINEQQLQQQQQQQLQSDQLSLSIECKREKYDAASFCPCSIEDAFETDYSKDSTNLDCWTDLLQMGEAAASPALSPAPSTVTTLQLLQQQQQQQQQQQVQQQQQQQQQNIILNAVPLIAIQNSKTLLQQAEQEEQLLQPASKLPAMRLLNGANLGAINTKAAIRLVESKTSSTPLAKATVLQALVPQQQHGNKRHLNGAAAAVSAVESKRLKSGTMTVELQSSQSQSQSQSPSQSQLLQQLMGKEQQTQQQQQSTKRQANSERWSASEAKQQKQQQQHQQQQQQQQQQNQQQQSNSVLKNLLVSGRDANAETAAEPMVIDDNSIDQVMSPIMASKYAMPLHCHTSTASVLRNYRHNPLISGTSLQLTPVFQAPSCDGDASSVASMDDSMPPALTACDTDASSDSGIDDNSLVETRCQQLANNNKNNNINETHEQNEATPPPLDVVALPPAPPPLEADIDEREETLGSNATSRKSSISFMDSSNPLQHHELWKELCTPDYNMSELELTENQLETVLGWPEMA</sequence>
<keyword evidence="7" id="KW-0175">Coiled coil</keyword>
<feature type="coiled-coil region" evidence="7">
    <location>
        <begin position="1152"/>
        <end position="1212"/>
    </location>
</feature>
<feature type="compositionally biased region" description="Low complexity" evidence="8">
    <location>
        <begin position="1417"/>
        <end position="1450"/>
    </location>
</feature>
<feature type="region of interest" description="Disordered" evidence="8">
    <location>
        <begin position="879"/>
        <end position="1005"/>
    </location>
</feature>
<evidence type="ECO:0000313" key="12">
    <source>
        <dbReference type="Proteomes" id="UP001200034"/>
    </source>
</evidence>